<keyword evidence="5" id="KW-0678">Repressor</keyword>
<comment type="cofactor">
    <cofactor evidence="1">
        <name>Zn(2+)</name>
        <dbReference type="ChEBI" id="CHEBI:29105"/>
    </cofactor>
</comment>
<protein>
    <recommendedName>
        <fullName evidence="4">histone deacetylase</fullName>
        <ecNumber evidence="4">3.5.1.98</ecNumber>
    </recommendedName>
</protein>
<accession>A0AAP0AX68</accession>
<proteinExistence type="inferred from homology"/>
<evidence type="ECO:0000256" key="7">
    <source>
        <dbReference type="ARBA" id="ARBA00022771"/>
    </source>
</evidence>
<dbReference type="GO" id="GO:0000118">
    <property type="term" value="C:histone deacetylase complex"/>
    <property type="evidence" value="ECO:0007669"/>
    <property type="project" value="TreeGrafter"/>
</dbReference>
<reference evidence="17 18" key="1">
    <citation type="journal article" date="2022" name="Nat. Plants">
        <title>Genomes of leafy and leafless Platanthera orchids illuminate the evolution of mycoheterotrophy.</title>
        <authorList>
            <person name="Li M.H."/>
            <person name="Liu K.W."/>
            <person name="Li Z."/>
            <person name="Lu H.C."/>
            <person name="Ye Q.L."/>
            <person name="Zhang D."/>
            <person name="Wang J.Y."/>
            <person name="Li Y.F."/>
            <person name="Zhong Z.M."/>
            <person name="Liu X."/>
            <person name="Yu X."/>
            <person name="Liu D.K."/>
            <person name="Tu X.D."/>
            <person name="Liu B."/>
            <person name="Hao Y."/>
            <person name="Liao X.Y."/>
            <person name="Jiang Y.T."/>
            <person name="Sun W.H."/>
            <person name="Chen J."/>
            <person name="Chen Y.Q."/>
            <person name="Ai Y."/>
            <person name="Zhai J.W."/>
            <person name="Wu S.S."/>
            <person name="Zhou Z."/>
            <person name="Hsiao Y.Y."/>
            <person name="Wu W.L."/>
            <person name="Chen Y.Y."/>
            <person name="Lin Y.F."/>
            <person name="Hsu J.L."/>
            <person name="Li C.Y."/>
            <person name="Wang Z.W."/>
            <person name="Zhao X."/>
            <person name="Zhong W.Y."/>
            <person name="Ma X.K."/>
            <person name="Ma L."/>
            <person name="Huang J."/>
            <person name="Chen G.Z."/>
            <person name="Huang M.Z."/>
            <person name="Huang L."/>
            <person name="Peng D.H."/>
            <person name="Luo Y.B."/>
            <person name="Zou S.Q."/>
            <person name="Chen S.P."/>
            <person name="Lan S."/>
            <person name="Tsai W.C."/>
            <person name="Van de Peer Y."/>
            <person name="Liu Z.J."/>
        </authorList>
    </citation>
    <scope>NUCLEOTIDE SEQUENCE [LARGE SCALE GENOMIC DNA]</scope>
    <source>
        <strain evidence="17">Lor287</strain>
    </source>
</reference>
<dbReference type="GO" id="GO:0141221">
    <property type="term" value="F:histone deacetylase activity, hydrolytic mechanism"/>
    <property type="evidence" value="ECO:0007669"/>
    <property type="project" value="UniProtKB-EC"/>
</dbReference>
<evidence type="ECO:0000256" key="11">
    <source>
        <dbReference type="ARBA" id="ARBA00023015"/>
    </source>
</evidence>
<evidence type="ECO:0000256" key="15">
    <source>
        <dbReference type="PROSITE-ProRule" id="PRU00322"/>
    </source>
</evidence>
<keyword evidence="12" id="KW-0804">Transcription</keyword>
<evidence type="ECO:0000256" key="10">
    <source>
        <dbReference type="ARBA" id="ARBA00022853"/>
    </source>
</evidence>
<evidence type="ECO:0000313" key="17">
    <source>
        <dbReference type="EMBL" id="KAK8918567.1"/>
    </source>
</evidence>
<dbReference type="GO" id="GO:0040029">
    <property type="term" value="P:epigenetic regulation of gene expression"/>
    <property type="evidence" value="ECO:0007669"/>
    <property type="project" value="TreeGrafter"/>
</dbReference>
<evidence type="ECO:0000256" key="4">
    <source>
        <dbReference type="ARBA" id="ARBA00012111"/>
    </source>
</evidence>
<keyword evidence="9" id="KW-0862">Zinc</keyword>
<keyword evidence="18" id="KW-1185">Reference proteome</keyword>
<keyword evidence="11" id="KW-0805">Transcription regulation</keyword>
<evidence type="ECO:0000313" key="18">
    <source>
        <dbReference type="Proteomes" id="UP001418222"/>
    </source>
</evidence>
<gene>
    <name evidence="17" type="primary">HDA15</name>
    <name evidence="17" type="ORF">KSP39_PZI021171</name>
</gene>
<organism evidence="17 18">
    <name type="scientific">Platanthera zijinensis</name>
    <dbReference type="NCBI Taxonomy" id="2320716"/>
    <lineage>
        <taxon>Eukaryota</taxon>
        <taxon>Viridiplantae</taxon>
        <taxon>Streptophyta</taxon>
        <taxon>Embryophyta</taxon>
        <taxon>Tracheophyta</taxon>
        <taxon>Spermatophyta</taxon>
        <taxon>Magnoliopsida</taxon>
        <taxon>Liliopsida</taxon>
        <taxon>Asparagales</taxon>
        <taxon>Orchidaceae</taxon>
        <taxon>Orchidoideae</taxon>
        <taxon>Orchideae</taxon>
        <taxon>Orchidinae</taxon>
        <taxon>Platanthera</taxon>
    </lineage>
</organism>
<dbReference type="PROSITE" id="PS50199">
    <property type="entry name" value="ZF_RANBP2_2"/>
    <property type="match status" value="1"/>
</dbReference>
<dbReference type="Pfam" id="PF00850">
    <property type="entry name" value="Hist_deacetyl"/>
    <property type="match status" value="1"/>
</dbReference>
<dbReference type="EMBL" id="JBBWWQ010000019">
    <property type="protein sequence ID" value="KAK8918567.1"/>
    <property type="molecule type" value="Genomic_DNA"/>
</dbReference>
<comment type="similarity">
    <text evidence="3">Belongs to the histone deacetylase family. HD type 2 subfamily.</text>
</comment>
<dbReference type="PANTHER" id="PTHR10625:SF5">
    <property type="entry name" value="HISTONE DEACETYLASE"/>
    <property type="match status" value="1"/>
</dbReference>
<evidence type="ECO:0000256" key="3">
    <source>
        <dbReference type="ARBA" id="ARBA00007738"/>
    </source>
</evidence>
<dbReference type="PROSITE" id="PS01358">
    <property type="entry name" value="ZF_RANBP2_1"/>
    <property type="match status" value="1"/>
</dbReference>
<keyword evidence="7 15" id="KW-0863">Zinc-finger</keyword>
<dbReference type="InterPro" id="IPR000286">
    <property type="entry name" value="HDACs"/>
</dbReference>
<feature type="domain" description="RanBP2-type" evidence="16">
    <location>
        <begin position="137"/>
        <end position="166"/>
    </location>
</feature>
<dbReference type="GO" id="GO:0008270">
    <property type="term" value="F:zinc ion binding"/>
    <property type="evidence" value="ECO:0007669"/>
    <property type="project" value="UniProtKB-KW"/>
</dbReference>
<evidence type="ECO:0000256" key="6">
    <source>
        <dbReference type="ARBA" id="ARBA00022723"/>
    </source>
</evidence>
<dbReference type="PRINTS" id="PR01270">
    <property type="entry name" value="HDASUPER"/>
</dbReference>
<evidence type="ECO:0000256" key="13">
    <source>
        <dbReference type="ARBA" id="ARBA00023242"/>
    </source>
</evidence>
<evidence type="ECO:0000256" key="2">
    <source>
        <dbReference type="ARBA" id="ARBA00004123"/>
    </source>
</evidence>
<sequence>MAMVSDSLCMNRKDGNISKNHNACQQRHQTDFQNNDKDLNFSLGRMSTNLCSEQNCLEEKISDDVDLTCNSLTTEADAKNNCSADDCLCVSGTVQFELYHSKQKGNTLRDLHHQEFFDDVDYDEDDDSDWEPVHHLVIKKWFCSNCTMPNFDDAYHCDACGEHKESEVFGHEFYKCSFSDRIWNSIKTERLQRFQGLSCMSCTAMGFDERMLLHCEVAMQSHPHPERPDRLRAIASSLAAAGIFPGKCTLIPAREILPEELQKVHPLDHIDAIQQSSCLQSSYFTPDTYANEHSALAARIAAGLCVDLAIFIMSGKTRNGFALVRPPGHHAGIRQAMGFCLYNNAAVAALAAQSAGANKVLIVDWDVHHGNGTQEIFDGNKSVLYVSLHRHENGRFYPGTGAANEVGVMDGKGYSVNIPWNRGGVGDNDYIFAFQHIVLPIASEFAPDITIISAGFDAARGDPLGCCDVTPDGYAQMTHMLSSLSEGKLLVILEGGYNLRSISTSATAVVKVLLGEYPEYDLSNLKPSEAGLETVLQVLKIHLKFWPILQNSFDALREQWKLRASNRRRKRRRFLVGPIWWRWGSKKFVYELLFGQGKRWRCSRIRLSNSTRHTI</sequence>
<dbReference type="SUPFAM" id="SSF52768">
    <property type="entry name" value="Arginase/deacetylase"/>
    <property type="match status" value="1"/>
</dbReference>
<dbReference type="AlphaFoldDB" id="A0AAP0AX68"/>
<keyword evidence="13" id="KW-0539">Nucleus</keyword>
<evidence type="ECO:0000256" key="5">
    <source>
        <dbReference type="ARBA" id="ARBA00022491"/>
    </source>
</evidence>
<dbReference type="EC" id="3.5.1.98" evidence="4"/>
<dbReference type="InterPro" id="IPR023801">
    <property type="entry name" value="His_deacetylse_dom"/>
</dbReference>
<dbReference type="InterPro" id="IPR023696">
    <property type="entry name" value="Ureohydrolase_dom_sf"/>
</dbReference>
<evidence type="ECO:0000259" key="16">
    <source>
        <dbReference type="PROSITE" id="PS50199"/>
    </source>
</evidence>
<dbReference type="PANTHER" id="PTHR10625">
    <property type="entry name" value="HISTONE DEACETYLASE HDAC1-RELATED"/>
    <property type="match status" value="1"/>
</dbReference>
<keyword evidence="6" id="KW-0479">Metal-binding</keyword>
<evidence type="ECO:0000256" key="9">
    <source>
        <dbReference type="ARBA" id="ARBA00022833"/>
    </source>
</evidence>
<dbReference type="Proteomes" id="UP001418222">
    <property type="component" value="Unassembled WGS sequence"/>
</dbReference>
<comment type="catalytic activity">
    <reaction evidence="14">
        <text>N(6)-acetyl-L-lysyl-[histone] + H2O = L-lysyl-[histone] + acetate</text>
        <dbReference type="Rhea" id="RHEA:58196"/>
        <dbReference type="Rhea" id="RHEA-COMP:9845"/>
        <dbReference type="Rhea" id="RHEA-COMP:11338"/>
        <dbReference type="ChEBI" id="CHEBI:15377"/>
        <dbReference type="ChEBI" id="CHEBI:29969"/>
        <dbReference type="ChEBI" id="CHEBI:30089"/>
        <dbReference type="ChEBI" id="CHEBI:61930"/>
        <dbReference type="EC" id="3.5.1.98"/>
    </reaction>
    <physiologicalReaction direction="left-to-right" evidence="14">
        <dbReference type="Rhea" id="RHEA:58197"/>
    </physiologicalReaction>
</comment>
<dbReference type="InterPro" id="IPR001876">
    <property type="entry name" value="Znf_RanBP2"/>
</dbReference>
<evidence type="ECO:0000256" key="1">
    <source>
        <dbReference type="ARBA" id="ARBA00001947"/>
    </source>
</evidence>
<evidence type="ECO:0000256" key="12">
    <source>
        <dbReference type="ARBA" id="ARBA00023163"/>
    </source>
</evidence>
<evidence type="ECO:0000256" key="14">
    <source>
        <dbReference type="ARBA" id="ARBA00049416"/>
    </source>
</evidence>
<keyword evidence="8" id="KW-0378">Hydrolase</keyword>
<dbReference type="GO" id="GO:0050793">
    <property type="term" value="P:regulation of developmental process"/>
    <property type="evidence" value="ECO:0007669"/>
    <property type="project" value="UniProtKB-ARBA"/>
</dbReference>
<dbReference type="CDD" id="cd09992">
    <property type="entry name" value="HDAC_classII"/>
    <property type="match status" value="1"/>
</dbReference>
<dbReference type="InterPro" id="IPR037138">
    <property type="entry name" value="His_deacetylse_dom_sf"/>
</dbReference>
<evidence type="ECO:0000256" key="8">
    <source>
        <dbReference type="ARBA" id="ARBA00022801"/>
    </source>
</evidence>
<comment type="caution">
    <text evidence="17">The sequence shown here is derived from an EMBL/GenBank/DDBJ whole genome shotgun (WGS) entry which is preliminary data.</text>
</comment>
<keyword evidence="10" id="KW-0156">Chromatin regulator</keyword>
<dbReference type="Gene3D" id="3.40.800.20">
    <property type="entry name" value="Histone deacetylase domain"/>
    <property type="match status" value="1"/>
</dbReference>
<comment type="subcellular location">
    <subcellularLocation>
        <location evidence="2">Nucleus</location>
    </subcellularLocation>
</comment>
<dbReference type="FunFam" id="3.40.800.20:FF:000014">
    <property type="entry name" value="Histone deacetylase 15"/>
    <property type="match status" value="1"/>
</dbReference>
<dbReference type="GO" id="GO:0005737">
    <property type="term" value="C:cytoplasm"/>
    <property type="evidence" value="ECO:0007669"/>
    <property type="project" value="UniProtKB-ARBA"/>
</dbReference>
<name>A0AAP0AX68_9ASPA</name>